<dbReference type="Pfam" id="PF00230">
    <property type="entry name" value="MIP"/>
    <property type="match status" value="1"/>
</dbReference>
<keyword evidence="4 7" id="KW-0812">Transmembrane</keyword>
<reference evidence="10" key="1">
    <citation type="journal article" date="2020" name="Stud. Mycol.">
        <title>101 Dothideomycetes genomes: a test case for predicting lifestyles and emergence of pathogens.</title>
        <authorList>
            <person name="Haridas S."/>
            <person name="Albert R."/>
            <person name="Binder M."/>
            <person name="Bloem J."/>
            <person name="Labutti K."/>
            <person name="Salamov A."/>
            <person name="Andreopoulos B."/>
            <person name="Baker S."/>
            <person name="Barry K."/>
            <person name="Bills G."/>
            <person name="Bluhm B."/>
            <person name="Cannon C."/>
            <person name="Castanera R."/>
            <person name="Culley D."/>
            <person name="Daum C."/>
            <person name="Ezra D."/>
            <person name="Gonzalez J."/>
            <person name="Henrissat B."/>
            <person name="Kuo A."/>
            <person name="Liang C."/>
            <person name="Lipzen A."/>
            <person name="Lutzoni F."/>
            <person name="Magnuson J."/>
            <person name="Mondo S."/>
            <person name="Nolan M."/>
            <person name="Ohm R."/>
            <person name="Pangilinan J."/>
            <person name="Park H.-J."/>
            <person name="Ramirez L."/>
            <person name="Alfaro M."/>
            <person name="Sun H."/>
            <person name="Tritt A."/>
            <person name="Yoshinaga Y."/>
            <person name="Zwiers L.-H."/>
            <person name="Turgeon B."/>
            <person name="Goodwin S."/>
            <person name="Spatafora J."/>
            <person name="Crous P."/>
            <person name="Grigoriev I."/>
        </authorList>
    </citation>
    <scope>NUCLEOTIDE SEQUENCE</scope>
    <source>
        <strain evidence="10">CBS 113979</strain>
    </source>
</reference>
<feature type="region of interest" description="Disordered" evidence="8">
    <location>
        <begin position="14"/>
        <end position="47"/>
    </location>
</feature>
<evidence type="ECO:0000256" key="1">
    <source>
        <dbReference type="ARBA" id="ARBA00004141"/>
    </source>
</evidence>
<protein>
    <submittedName>
        <fullName evidence="10">Aquaporin</fullName>
    </submittedName>
</protein>
<name>A0A6G1GMD4_9PEZI</name>
<sequence length="350" mass="38321">MAKEDVIILERQVSESVHGSSRDYHRESQRSTPSRPSFEKPTHIDHGFSGPDPNLVWSRTRSTFQDAFSEFWGTFIFLIFGFGVNAQSTLSDSAKRNWTSVAIGWGAGIMLGAYTASSSGGHLNPCVTLTLCVYRRFPWRKFPAYALAQTLAGFCAAAVIYGNYKSAIEVFEGGVGIRTVPGGILSVTADGTQTSTATAGMFATYPTPFISRTGAFFSEFLASAVLMLVILRLTDPKTGAGKLTPIALAFTFFGITVSLGWETSFAINFARDFGPRVFTSLVGYGGAVWSAGGWYFWIPIVAPFLGCLSGAWLHDMFLFDGESPINTPWVGLRRLVQRERKMEGRPETWV</sequence>
<keyword evidence="11" id="KW-1185">Reference proteome</keyword>
<dbReference type="InterPro" id="IPR023271">
    <property type="entry name" value="Aquaporin-like"/>
</dbReference>
<accession>A0A6G1GMD4</accession>
<dbReference type="SUPFAM" id="SSF81338">
    <property type="entry name" value="Aquaporin-like"/>
    <property type="match status" value="1"/>
</dbReference>
<dbReference type="OrthoDB" id="3222at2759"/>
<feature type="compositionally biased region" description="Basic and acidic residues" evidence="8">
    <location>
        <begin position="20"/>
        <end position="29"/>
    </location>
</feature>
<feature type="transmembrane region" description="Helical" evidence="9">
    <location>
        <begin position="144"/>
        <end position="164"/>
    </location>
</feature>
<dbReference type="GO" id="GO:0015254">
    <property type="term" value="F:glycerol channel activity"/>
    <property type="evidence" value="ECO:0007669"/>
    <property type="project" value="TreeGrafter"/>
</dbReference>
<comment type="similarity">
    <text evidence="2 7">Belongs to the MIP/aquaporin (TC 1.A.8) family.</text>
</comment>
<evidence type="ECO:0000256" key="5">
    <source>
        <dbReference type="ARBA" id="ARBA00022989"/>
    </source>
</evidence>
<dbReference type="EMBL" id="ML977191">
    <property type="protein sequence ID" value="KAF1981917.1"/>
    <property type="molecule type" value="Genomic_DNA"/>
</dbReference>
<dbReference type="PANTHER" id="PTHR43829">
    <property type="entry name" value="AQUAPORIN OR AQUAGLYCEROPORIN RELATED"/>
    <property type="match status" value="1"/>
</dbReference>
<evidence type="ECO:0000256" key="3">
    <source>
        <dbReference type="ARBA" id="ARBA00022448"/>
    </source>
</evidence>
<dbReference type="InterPro" id="IPR000425">
    <property type="entry name" value="MIP"/>
</dbReference>
<dbReference type="Proteomes" id="UP000800041">
    <property type="component" value="Unassembled WGS sequence"/>
</dbReference>
<dbReference type="CDD" id="cd00333">
    <property type="entry name" value="MIP"/>
    <property type="match status" value="1"/>
</dbReference>
<dbReference type="GO" id="GO:0015250">
    <property type="term" value="F:water channel activity"/>
    <property type="evidence" value="ECO:0007669"/>
    <property type="project" value="TreeGrafter"/>
</dbReference>
<evidence type="ECO:0000313" key="11">
    <source>
        <dbReference type="Proteomes" id="UP000800041"/>
    </source>
</evidence>
<gene>
    <name evidence="10" type="ORF">K402DRAFT_341455</name>
</gene>
<comment type="subcellular location">
    <subcellularLocation>
        <location evidence="1">Membrane</location>
        <topology evidence="1">Multi-pass membrane protein</topology>
    </subcellularLocation>
</comment>
<organism evidence="10 11">
    <name type="scientific">Aulographum hederae CBS 113979</name>
    <dbReference type="NCBI Taxonomy" id="1176131"/>
    <lineage>
        <taxon>Eukaryota</taxon>
        <taxon>Fungi</taxon>
        <taxon>Dikarya</taxon>
        <taxon>Ascomycota</taxon>
        <taxon>Pezizomycotina</taxon>
        <taxon>Dothideomycetes</taxon>
        <taxon>Pleosporomycetidae</taxon>
        <taxon>Aulographales</taxon>
        <taxon>Aulographaceae</taxon>
    </lineage>
</organism>
<dbReference type="InterPro" id="IPR050363">
    <property type="entry name" value="MIP/Aquaporin"/>
</dbReference>
<feature type="transmembrane region" description="Helical" evidence="9">
    <location>
        <begin position="98"/>
        <end position="116"/>
    </location>
</feature>
<feature type="transmembrane region" description="Helical" evidence="9">
    <location>
        <begin position="294"/>
        <end position="313"/>
    </location>
</feature>
<dbReference type="GO" id="GO:0005886">
    <property type="term" value="C:plasma membrane"/>
    <property type="evidence" value="ECO:0007669"/>
    <property type="project" value="TreeGrafter"/>
</dbReference>
<dbReference type="PRINTS" id="PR00783">
    <property type="entry name" value="MINTRINSICP"/>
</dbReference>
<evidence type="ECO:0000256" key="7">
    <source>
        <dbReference type="RuleBase" id="RU000477"/>
    </source>
</evidence>
<feature type="transmembrane region" description="Helical" evidence="9">
    <location>
        <begin position="67"/>
        <end position="86"/>
    </location>
</feature>
<evidence type="ECO:0000313" key="10">
    <source>
        <dbReference type="EMBL" id="KAF1981917.1"/>
    </source>
</evidence>
<dbReference type="PANTHER" id="PTHR43829:SF9">
    <property type="entry name" value="AQUAPORIN-9"/>
    <property type="match status" value="1"/>
</dbReference>
<evidence type="ECO:0000256" key="6">
    <source>
        <dbReference type="ARBA" id="ARBA00023136"/>
    </source>
</evidence>
<keyword evidence="6 9" id="KW-0472">Membrane</keyword>
<dbReference type="Gene3D" id="1.20.1080.10">
    <property type="entry name" value="Glycerol uptake facilitator protein"/>
    <property type="match status" value="1"/>
</dbReference>
<feature type="transmembrane region" description="Helical" evidence="9">
    <location>
        <begin position="209"/>
        <end position="231"/>
    </location>
</feature>
<evidence type="ECO:0000256" key="2">
    <source>
        <dbReference type="ARBA" id="ARBA00006175"/>
    </source>
</evidence>
<keyword evidence="5 9" id="KW-1133">Transmembrane helix</keyword>
<evidence type="ECO:0000256" key="4">
    <source>
        <dbReference type="ARBA" id="ARBA00022692"/>
    </source>
</evidence>
<dbReference type="NCBIfam" id="TIGR00861">
    <property type="entry name" value="MIP"/>
    <property type="match status" value="1"/>
</dbReference>
<proteinExistence type="inferred from homology"/>
<dbReference type="AlphaFoldDB" id="A0A6G1GMD4"/>
<keyword evidence="3 7" id="KW-0813">Transport</keyword>
<feature type="compositionally biased region" description="Basic and acidic residues" evidence="8">
    <location>
        <begin position="37"/>
        <end position="46"/>
    </location>
</feature>
<evidence type="ECO:0000256" key="8">
    <source>
        <dbReference type="SAM" id="MobiDB-lite"/>
    </source>
</evidence>
<evidence type="ECO:0000256" key="9">
    <source>
        <dbReference type="SAM" id="Phobius"/>
    </source>
</evidence>
<feature type="transmembrane region" description="Helical" evidence="9">
    <location>
        <begin position="243"/>
        <end position="261"/>
    </location>
</feature>